<dbReference type="RefSeq" id="XP_014159273.1">
    <property type="nucleotide sequence ID" value="XM_014303798.1"/>
</dbReference>
<organism evidence="2 3">
    <name type="scientific">Sphaeroforma arctica JP610</name>
    <dbReference type="NCBI Taxonomy" id="667725"/>
    <lineage>
        <taxon>Eukaryota</taxon>
        <taxon>Ichthyosporea</taxon>
        <taxon>Ichthyophonida</taxon>
        <taxon>Sphaeroforma</taxon>
    </lineage>
</organism>
<sequence>MKRPTHPTPLPIFVSLPPISTSDFSRYPTTSSTTSLSDSFSSKTTTVYDFIGQVDEAAAAEHREPLTSQFSLLSKRAPAYSGPTTTISRHLQKSKSAGLQKSSSAQYRRSGSESSRFRKRAVSISHSLASPVPLDFQHVKLSPMLLDIQPAKESTPPTIFKRPVPRSLKRVAVSSTFPTQTAALHPGIPSYQAAERRPSAPAMMLSTSAGNFHRSLSSQSGMRKFSLDLAASPEHVPLKDDKGIILMDPNAAERVCLGLGSGSDKADKLLGINNETCRALPVRSVKKVPSWKIKSFGNFKSVLNNMTGVASKERKKVREEWERRQMNISHPIDVHRV</sequence>
<accession>A0A0L0G915</accession>
<feature type="compositionally biased region" description="Polar residues" evidence="1">
    <location>
        <begin position="82"/>
        <end position="114"/>
    </location>
</feature>
<evidence type="ECO:0000313" key="3">
    <source>
        <dbReference type="Proteomes" id="UP000054560"/>
    </source>
</evidence>
<reference evidence="2 3" key="1">
    <citation type="submission" date="2011-02" db="EMBL/GenBank/DDBJ databases">
        <title>The Genome Sequence of Sphaeroforma arctica JP610.</title>
        <authorList>
            <consortium name="The Broad Institute Genome Sequencing Platform"/>
            <person name="Russ C."/>
            <person name="Cuomo C."/>
            <person name="Young S.K."/>
            <person name="Zeng Q."/>
            <person name="Gargeya S."/>
            <person name="Alvarado L."/>
            <person name="Berlin A."/>
            <person name="Chapman S.B."/>
            <person name="Chen Z."/>
            <person name="Freedman E."/>
            <person name="Gellesch M."/>
            <person name="Goldberg J."/>
            <person name="Griggs A."/>
            <person name="Gujja S."/>
            <person name="Heilman E."/>
            <person name="Heiman D."/>
            <person name="Howarth C."/>
            <person name="Mehta T."/>
            <person name="Neiman D."/>
            <person name="Pearson M."/>
            <person name="Roberts A."/>
            <person name="Saif S."/>
            <person name="Shea T."/>
            <person name="Shenoy N."/>
            <person name="Sisk P."/>
            <person name="Stolte C."/>
            <person name="Sykes S."/>
            <person name="White J."/>
            <person name="Yandava C."/>
            <person name="Burger G."/>
            <person name="Gray M.W."/>
            <person name="Holland P.W.H."/>
            <person name="King N."/>
            <person name="Lang F.B.F."/>
            <person name="Roger A.J."/>
            <person name="Ruiz-Trillo I."/>
            <person name="Haas B."/>
            <person name="Nusbaum C."/>
            <person name="Birren B."/>
        </authorList>
    </citation>
    <scope>NUCLEOTIDE SEQUENCE [LARGE SCALE GENOMIC DNA]</scope>
    <source>
        <strain evidence="2 3">JP610</strain>
    </source>
</reference>
<keyword evidence="3" id="KW-1185">Reference proteome</keyword>
<proteinExistence type="predicted"/>
<evidence type="ECO:0000256" key="1">
    <source>
        <dbReference type="SAM" id="MobiDB-lite"/>
    </source>
</evidence>
<dbReference type="Proteomes" id="UP000054560">
    <property type="component" value="Unassembled WGS sequence"/>
</dbReference>
<gene>
    <name evidence="2" type="ORF">SARC_02461</name>
</gene>
<feature type="region of interest" description="Disordered" evidence="1">
    <location>
        <begin position="79"/>
        <end position="118"/>
    </location>
</feature>
<evidence type="ECO:0000313" key="2">
    <source>
        <dbReference type="EMBL" id="KNC85371.1"/>
    </source>
</evidence>
<protein>
    <submittedName>
        <fullName evidence="2">Uncharacterized protein</fullName>
    </submittedName>
</protein>
<name>A0A0L0G915_9EUKA</name>
<dbReference type="GeneID" id="25902965"/>
<dbReference type="EMBL" id="KQ241706">
    <property type="protein sequence ID" value="KNC85371.1"/>
    <property type="molecule type" value="Genomic_DNA"/>
</dbReference>
<dbReference type="AlphaFoldDB" id="A0A0L0G915"/>